<organism evidence="3">
    <name type="scientific">Micromonas pusilla (strain CCMP1545)</name>
    <name type="common">Picoplanktonic green alga</name>
    <dbReference type="NCBI Taxonomy" id="564608"/>
    <lineage>
        <taxon>Eukaryota</taxon>
        <taxon>Viridiplantae</taxon>
        <taxon>Chlorophyta</taxon>
        <taxon>Mamiellophyceae</taxon>
        <taxon>Mamiellales</taxon>
        <taxon>Mamiellaceae</taxon>
        <taxon>Micromonas</taxon>
    </lineage>
</organism>
<dbReference type="Proteomes" id="UP000001876">
    <property type="component" value="Unassembled WGS sequence"/>
</dbReference>
<dbReference type="EMBL" id="GG663738">
    <property type="protein sequence ID" value="EEH58053.1"/>
    <property type="molecule type" value="Genomic_DNA"/>
</dbReference>
<dbReference type="PANTHER" id="PTHR47661">
    <property type="entry name" value="PHOSPHOGLUCAN PHOSPHATASE LSF1, CHLOROPLASTIC"/>
    <property type="match status" value="1"/>
</dbReference>
<dbReference type="SUPFAM" id="SSF50156">
    <property type="entry name" value="PDZ domain-like"/>
    <property type="match status" value="1"/>
</dbReference>
<dbReference type="RefSeq" id="XP_003058102.1">
    <property type="nucleotide sequence ID" value="XM_003058056.1"/>
</dbReference>
<gene>
    <name evidence="2" type="ORF">MICPUCDRAFT_57235</name>
</gene>
<dbReference type="AlphaFoldDB" id="C1MQC1"/>
<dbReference type="GeneID" id="9683169"/>
<evidence type="ECO:0000259" key="1">
    <source>
        <dbReference type="Pfam" id="PF00595"/>
    </source>
</evidence>
<dbReference type="InterPro" id="IPR036034">
    <property type="entry name" value="PDZ_sf"/>
</dbReference>
<dbReference type="Gene3D" id="2.30.42.10">
    <property type="match status" value="1"/>
</dbReference>
<evidence type="ECO:0000313" key="2">
    <source>
        <dbReference type="EMBL" id="EEH58053.1"/>
    </source>
</evidence>
<dbReference type="KEGG" id="mpp:MICPUCDRAFT_57235"/>
<evidence type="ECO:0000313" key="3">
    <source>
        <dbReference type="Proteomes" id="UP000001876"/>
    </source>
</evidence>
<dbReference type="PANTHER" id="PTHR47661:SF2">
    <property type="entry name" value="PHOSPHOGLUCAN PHOSPHATASE LSF1, CHLOROPLASTIC"/>
    <property type="match status" value="1"/>
</dbReference>
<feature type="domain" description="PDZ" evidence="1">
    <location>
        <begin position="61"/>
        <end position="103"/>
    </location>
</feature>
<protein>
    <submittedName>
        <fullName evidence="2">Predicted protein</fullName>
    </submittedName>
</protein>
<dbReference type="Pfam" id="PF00595">
    <property type="entry name" value="PDZ"/>
    <property type="match status" value="1"/>
</dbReference>
<dbReference type="InterPro" id="IPR001478">
    <property type="entry name" value="PDZ"/>
</dbReference>
<name>C1MQC1_MICPC</name>
<dbReference type="eggNOG" id="ENOG502S9ED">
    <property type="taxonomic scope" value="Eukaryota"/>
</dbReference>
<accession>C1MQC1</accession>
<dbReference type="OrthoDB" id="439127at2759"/>
<dbReference type="OMA" id="PAPRKMK"/>
<reference evidence="2 3" key="1">
    <citation type="journal article" date="2009" name="Science">
        <title>Green evolution and dynamic adaptations revealed by genomes of the marine picoeukaryotes Micromonas.</title>
        <authorList>
            <person name="Worden A.Z."/>
            <person name="Lee J.H."/>
            <person name="Mock T."/>
            <person name="Rouze P."/>
            <person name="Simmons M.P."/>
            <person name="Aerts A.L."/>
            <person name="Allen A.E."/>
            <person name="Cuvelier M.L."/>
            <person name="Derelle E."/>
            <person name="Everett M.V."/>
            <person name="Foulon E."/>
            <person name="Grimwood J."/>
            <person name="Gundlach H."/>
            <person name="Henrissat B."/>
            <person name="Napoli C."/>
            <person name="McDonald S.M."/>
            <person name="Parker M.S."/>
            <person name="Rombauts S."/>
            <person name="Salamov A."/>
            <person name="Von Dassow P."/>
            <person name="Badger J.H."/>
            <person name="Coutinho P.M."/>
            <person name="Demir E."/>
            <person name="Dubchak I."/>
            <person name="Gentemann C."/>
            <person name="Eikrem W."/>
            <person name="Gready J.E."/>
            <person name="John U."/>
            <person name="Lanier W."/>
            <person name="Lindquist E.A."/>
            <person name="Lucas S."/>
            <person name="Mayer K.F."/>
            <person name="Moreau H."/>
            <person name="Not F."/>
            <person name="Otillar R."/>
            <person name="Panaud O."/>
            <person name="Pangilinan J."/>
            <person name="Paulsen I."/>
            <person name="Piegu B."/>
            <person name="Poliakov A."/>
            <person name="Robbens S."/>
            <person name="Schmutz J."/>
            <person name="Toulza E."/>
            <person name="Wyss T."/>
            <person name="Zelensky A."/>
            <person name="Zhou K."/>
            <person name="Armbrust E.V."/>
            <person name="Bhattacharya D."/>
            <person name="Goodenough U.W."/>
            <person name="Van de Peer Y."/>
            <person name="Grigoriev I.V."/>
        </authorList>
    </citation>
    <scope>NUCLEOTIDE SEQUENCE [LARGE SCALE GENOMIC DNA]</scope>
    <source>
        <strain evidence="2 3">CCMP1545</strain>
    </source>
</reference>
<sequence length="160" mass="17048">MATAAASLALAPAVAPASRRRRLHASRCRRAAFAIRASAEEDAEEAVDRPPPGCSRYTVKIRKPLGLVLEEKSVGGEIYVAEIVEDGNAAKTGLINVGDVLIATSALVFNSTSDYGGVTVRKGEETVRLACRGEKFDTVMTAIATNPSQRLVTLEFQKCI</sequence>
<proteinExistence type="predicted"/>
<keyword evidence="3" id="KW-1185">Reference proteome</keyword>